<dbReference type="EMBL" id="LVVT01000024">
    <property type="protein sequence ID" value="TQS81205.1"/>
    <property type="molecule type" value="Genomic_DNA"/>
</dbReference>
<dbReference type="AlphaFoldDB" id="A0A8J8PEK8"/>
<dbReference type="Pfam" id="PF00795">
    <property type="entry name" value="CN_hydrolase"/>
    <property type="match status" value="1"/>
</dbReference>
<dbReference type="Gene3D" id="3.60.110.10">
    <property type="entry name" value="Carbon-nitrogen hydrolase"/>
    <property type="match status" value="1"/>
</dbReference>
<dbReference type="PANTHER" id="PTHR23088:SF27">
    <property type="entry name" value="DEAMINATED GLUTATHIONE AMIDASE"/>
    <property type="match status" value="1"/>
</dbReference>
<dbReference type="PROSITE" id="PS50263">
    <property type="entry name" value="CN_HYDROLASE"/>
    <property type="match status" value="1"/>
</dbReference>
<dbReference type="SUPFAM" id="SSF56317">
    <property type="entry name" value="Carbon-nitrogen hydrolase"/>
    <property type="match status" value="1"/>
</dbReference>
<dbReference type="PROSITE" id="PS01227">
    <property type="entry name" value="UPF0012"/>
    <property type="match status" value="1"/>
</dbReference>
<name>A0A8J8PEK8_9ARCH</name>
<evidence type="ECO:0000313" key="2">
    <source>
        <dbReference type="EMBL" id="TQS81205.1"/>
    </source>
</evidence>
<gene>
    <name evidence="2" type="ORF">A3207_04855</name>
</gene>
<feature type="domain" description="CN hydrolase" evidence="1">
    <location>
        <begin position="9"/>
        <end position="246"/>
    </location>
</feature>
<reference evidence="2" key="1">
    <citation type="submission" date="2016-03" db="EMBL/GenBank/DDBJ databases">
        <authorList>
            <person name="Borrel G."/>
            <person name="Mccann A."/>
            <person name="O'Toole P.W."/>
        </authorList>
    </citation>
    <scope>NUCLEOTIDE SEQUENCE</scope>
    <source>
        <strain evidence="2">183</strain>
    </source>
</reference>
<dbReference type="InterPro" id="IPR003010">
    <property type="entry name" value="C-N_Hydrolase"/>
</dbReference>
<dbReference type="InterPro" id="IPR001110">
    <property type="entry name" value="UPF0012_CS"/>
</dbReference>
<organism evidence="2 3">
    <name type="scientific">Candidatus Methanomassiliicoccus intestinalis</name>
    <dbReference type="NCBI Taxonomy" id="1406512"/>
    <lineage>
        <taxon>Archaea</taxon>
        <taxon>Methanobacteriati</taxon>
        <taxon>Thermoplasmatota</taxon>
        <taxon>Thermoplasmata</taxon>
        <taxon>Methanomassiliicoccales</taxon>
        <taxon>Methanomassiliicoccaceae</taxon>
        <taxon>Methanomassiliicoccus</taxon>
    </lineage>
</organism>
<evidence type="ECO:0000259" key="1">
    <source>
        <dbReference type="PROSITE" id="PS50263"/>
    </source>
</evidence>
<accession>A0A8J8PEK8</accession>
<dbReference type="RefSeq" id="WP_400195143.1">
    <property type="nucleotide sequence ID" value="NZ_CAYAYE010000021.1"/>
</dbReference>
<sequence length="275" mass="30441">MKSCDDKCIRIALCQIRCSLGNKKENIAKMKSILEEYSADLYVFPEMFLTGYMIRDEVFTLSESIRDNSFQAVSDLSKQYGVDIVFGAAVNDDIPGIIRNSAVAIHSDGLLEKYDKIHLANFGSFDECLYFTPGENLKIIDVQGFKIGLIICYDIFFPELIKSYALAGVDGVICISASPVTSMTAFETVMPARAVENAIYMVYVNQAGPQLNQVFFGGSGAVDPSGMQMVKNVYFNSDVTVVSLSKLHLARAKKLRPTIRDSLAFKRNIDVLGQE</sequence>
<dbReference type="Proteomes" id="UP000752814">
    <property type="component" value="Unassembled WGS sequence"/>
</dbReference>
<evidence type="ECO:0000313" key="3">
    <source>
        <dbReference type="Proteomes" id="UP000752814"/>
    </source>
</evidence>
<proteinExistence type="predicted"/>
<comment type="caution">
    <text evidence="2">The sequence shown here is derived from an EMBL/GenBank/DDBJ whole genome shotgun (WGS) entry which is preliminary data.</text>
</comment>
<dbReference type="CDD" id="cd07197">
    <property type="entry name" value="nitrilase"/>
    <property type="match status" value="1"/>
</dbReference>
<dbReference type="PANTHER" id="PTHR23088">
    <property type="entry name" value="NITRILASE-RELATED"/>
    <property type="match status" value="1"/>
</dbReference>
<protein>
    <recommendedName>
        <fullName evidence="1">CN hydrolase domain-containing protein</fullName>
    </recommendedName>
</protein>
<dbReference type="InterPro" id="IPR036526">
    <property type="entry name" value="C-N_Hydrolase_sf"/>
</dbReference>